<dbReference type="InterPro" id="IPR036113">
    <property type="entry name" value="Asp/Glu-ADT_sf_sub_c"/>
</dbReference>
<dbReference type="SUPFAM" id="SSF141000">
    <property type="entry name" value="Glu-tRNAGln amidotransferase C subunit"/>
    <property type="match status" value="1"/>
</dbReference>
<evidence type="ECO:0000313" key="1">
    <source>
        <dbReference type="EMBL" id="VEU75517.1"/>
    </source>
</evidence>
<protein>
    <submittedName>
        <fullName evidence="1">Glutamyl-tRNA amidotransferase subunit C</fullName>
        <ecNumber evidence="1">6.3.5.-</ecNumber>
    </submittedName>
</protein>
<dbReference type="RefSeq" id="WP_129646683.1">
    <property type="nucleotide sequence ID" value="NZ_LR215037.1"/>
</dbReference>
<name>A0A449B4J0_9BACT</name>
<dbReference type="OrthoDB" id="401051at2"/>
<dbReference type="Pfam" id="PF02686">
    <property type="entry name" value="GatC"/>
    <property type="match status" value="1"/>
</dbReference>
<dbReference type="EMBL" id="LR215037">
    <property type="protein sequence ID" value="VEU75517.1"/>
    <property type="molecule type" value="Genomic_DNA"/>
</dbReference>
<dbReference type="GO" id="GO:0016874">
    <property type="term" value="F:ligase activity"/>
    <property type="evidence" value="ECO:0007669"/>
    <property type="project" value="UniProtKB-KW"/>
</dbReference>
<sequence>MKRITKENLKSIVKSLQLETNDVVLDDILILWNSLEERLNFLQQIDTNNVKPMTHIDETLKIDFLRDDIVDTSELSLSKKEILSNAKDKNDDYIITTKVVK</sequence>
<reference evidence="1 2" key="1">
    <citation type="submission" date="2019-01" db="EMBL/GenBank/DDBJ databases">
        <authorList>
            <consortium name="Pathogen Informatics"/>
        </authorList>
    </citation>
    <scope>NUCLEOTIDE SEQUENCE [LARGE SCALE GENOMIC DNA]</scope>
    <source>
        <strain evidence="1 2">NCTC10168</strain>
    </source>
</reference>
<dbReference type="Proteomes" id="UP000290243">
    <property type="component" value="Chromosome"/>
</dbReference>
<dbReference type="InterPro" id="IPR003837">
    <property type="entry name" value="GatC"/>
</dbReference>
<dbReference type="EC" id="6.3.5.-" evidence="1"/>
<proteinExistence type="predicted"/>
<keyword evidence="2" id="KW-1185">Reference proteome</keyword>
<dbReference type="GO" id="GO:0016740">
    <property type="term" value="F:transferase activity"/>
    <property type="evidence" value="ECO:0007669"/>
    <property type="project" value="UniProtKB-KW"/>
</dbReference>
<dbReference type="GO" id="GO:0006450">
    <property type="term" value="P:regulation of translational fidelity"/>
    <property type="evidence" value="ECO:0007669"/>
    <property type="project" value="InterPro"/>
</dbReference>
<accession>A0A449B4J0</accession>
<organism evidence="1 2">
    <name type="scientific">Mycoplasmopsis maculosa</name>
    <dbReference type="NCBI Taxonomy" id="114885"/>
    <lineage>
        <taxon>Bacteria</taxon>
        <taxon>Bacillati</taxon>
        <taxon>Mycoplasmatota</taxon>
        <taxon>Mycoplasmoidales</taxon>
        <taxon>Metamycoplasmataceae</taxon>
        <taxon>Mycoplasmopsis</taxon>
    </lineage>
</organism>
<keyword evidence="1" id="KW-0436">Ligase</keyword>
<dbReference type="KEGG" id="mmau:NCTC10168_00439"/>
<gene>
    <name evidence="1" type="primary">gatC</name>
    <name evidence="1" type="ORF">NCTC10168_00439</name>
</gene>
<dbReference type="AlphaFoldDB" id="A0A449B4J0"/>
<evidence type="ECO:0000313" key="2">
    <source>
        <dbReference type="Proteomes" id="UP000290243"/>
    </source>
</evidence>
<keyword evidence="1" id="KW-0808">Transferase</keyword>